<protein>
    <submittedName>
        <fullName evidence="3">Putative exported protein</fullName>
    </submittedName>
</protein>
<organism evidence="3 4">
    <name type="scientific">Bordetella bronchiseptica 253</name>
    <dbReference type="NCBI Taxonomy" id="568707"/>
    <lineage>
        <taxon>Bacteria</taxon>
        <taxon>Pseudomonadati</taxon>
        <taxon>Pseudomonadota</taxon>
        <taxon>Betaproteobacteria</taxon>
        <taxon>Burkholderiales</taxon>
        <taxon>Alcaligenaceae</taxon>
        <taxon>Bordetella</taxon>
    </lineage>
</organism>
<dbReference type="SUPFAM" id="SSF53850">
    <property type="entry name" value="Periplasmic binding protein-like II"/>
    <property type="match status" value="1"/>
</dbReference>
<dbReference type="PANTHER" id="PTHR42928:SF5">
    <property type="entry name" value="BLR1237 PROTEIN"/>
    <property type="match status" value="1"/>
</dbReference>
<dbReference type="HOGENOM" id="CLU_045683_0_0_4"/>
<evidence type="ECO:0000313" key="3">
    <source>
        <dbReference type="EMBL" id="CCJ54704.1"/>
    </source>
</evidence>
<sequence length="335" mass="35594">MFHTVLRTLRPTKTLSRTAMVLAACLLVPLAAPAQAAWPERPISFIVPTAAGGSPDVVSRLLGQQLGVQLGQSVVIENKPGASGSIGAMAIARAKPDGYTIGYAPTTMLAINQFLYKKLPYDVEQDFDYVTEFIKTYNFLLVPASNPANSVDELVAYLKKKPEGAFFASSGNGTTGHLSSEMFMQRTGVKMTHVPFTGSAGGLSELIAGRVDVMFDNTTSSAPLVQAGKLKAIAVTSPQRLPEFPDTPTMIESGVPDFDVSGWGGIIVPKGTPDDVIERLNREINMALQAPLVQDGFKKIGAATVGGSSEDMKAHVAHDAAMWGAVIRNANITME</sequence>
<feature type="chain" id="PRO_5002190005" evidence="2">
    <location>
        <begin position="37"/>
        <end position="335"/>
    </location>
</feature>
<proteinExistence type="inferred from homology"/>
<dbReference type="EMBL" id="HE965806">
    <property type="protein sequence ID" value="CCJ54704.1"/>
    <property type="molecule type" value="Genomic_DNA"/>
</dbReference>
<name>A0A0C6P9F3_BORBO</name>
<gene>
    <name evidence="3" type="ORF">BN112_2787</name>
</gene>
<dbReference type="KEGG" id="bbh:BN112_2787"/>
<dbReference type="Gene3D" id="3.40.190.150">
    <property type="entry name" value="Bordetella uptake gene, domain 1"/>
    <property type="match status" value="1"/>
</dbReference>
<feature type="signal peptide" evidence="2">
    <location>
        <begin position="1"/>
        <end position="36"/>
    </location>
</feature>
<evidence type="ECO:0000256" key="2">
    <source>
        <dbReference type="SAM" id="SignalP"/>
    </source>
</evidence>
<dbReference type="PANTHER" id="PTHR42928">
    <property type="entry name" value="TRICARBOXYLATE-BINDING PROTEIN"/>
    <property type="match status" value="1"/>
</dbReference>
<dbReference type="Pfam" id="PF03401">
    <property type="entry name" value="TctC"/>
    <property type="match status" value="1"/>
</dbReference>
<reference evidence="3 4" key="1">
    <citation type="journal article" date="2012" name="BMC Genomics">
        <title>Comparative genomics of the classical Bordetella subspecies: the evolution and exchange of virulence-associated diversity amongst closely related pathogens.</title>
        <authorList>
            <person name="Park J."/>
            <person name="Zhang Y."/>
            <person name="Buboltz A.M."/>
            <person name="Zhang X."/>
            <person name="Schuster S.C."/>
            <person name="Ahuja U."/>
            <person name="Liu M."/>
            <person name="Miller J.F."/>
            <person name="Sebaihia M."/>
            <person name="Bentley S.D."/>
            <person name="Parkhill J."/>
            <person name="Harvill E.T."/>
        </authorList>
    </citation>
    <scope>NUCLEOTIDE SEQUENCE [LARGE SCALE GENOMIC DNA]</scope>
    <source>
        <strain evidence="3 4">253</strain>
    </source>
</reference>
<evidence type="ECO:0000256" key="1">
    <source>
        <dbReference type="ARBA" id="ARBA00006987"/>
    </source>
</evidence>
<accession>A0A0C6P9F3</accession>
<dbReference type="InterPro" id="IPR005064">
    <property type="entry name" value="BUG"/>
</dbReference>
<dbReference type="PIRSF" id="PIRSF017082">
    <property type="entry name" value="YflP"/>
    <property type="match status" value="1"/>
</dbReference>
<evidence type="ECO:0000313" key="4">
    <source>
        <dbReference type="Proteomes" id="UP000007564"/>
    </source>
</evidence>
<dbReference type="InterPro" id="IPR042100">
    <property type="entry name" value="Bug_dom1"/>
</dbReference>
<dbReference type="OrthoDB" id="8678477at2"/>
<keyword evidence="2" id="KW-0732">Signal</keyword>
<dbReference type="Gene3D" id="3.40.190.10">
    <property type="entry name" value="Periplasmic binding protein-like II"/>
    <property type="match status" value="1"/>
</dbReference>
<dbReference type="CDD" id="cd07012">
    <property type="entry name" value="PBP2_Bug_TTT"/>
    <property type="match status" value="1"/>
</dbReference>
<dbReference type="RefSeq" id="WP_015064575.1">
    <property type="nucleotide sequence ID" value="NC_019382.1"/>
</dbReference>
<comment type="similarity">
    <text evidence="1">Belongs to the UPF0065 (bug) family.</text>
</comment>
<dbReference type="AlphaFoldDB" id="A0A0C6P9F3"/>
<dbReference type="Proteomes" id="UP000007564">
    <property type="component" value="Chromosome"/>
</dbReference>